<comment type="subcellular location">
    <subcellularLocation>
        <location evidence="9">Cytoplasm</location>
    </subcellularLocation>
</comment>
<dbReference type="PANTHER" id="PTHR21060">
    <property type="entry name" value="ACETATE KINASE"/>
    <property type="match status" value="1"/>
</dbReference>
<evidence type="ECO:0000256" key="4">
    <source>
        <dbReference type="ARBA" id="ARBA00022723"/>
    </source>
</evidence>
<keyword evidence="4 9" id="KW-0479">Metal-binding</keyword>
<feature type="binding site" evidence="9">
    <location>
        <position position="16"/>
    </location>
    <ligand>
        <name>Mg(2+)</name>
        <dbReference type="ChEBI" id="CHEBI:18420"/>
    </ligand>
</feature>
<dbReference type="PANTHER" id="PTHR21060:SF21">
    <property type="entry name" value="ACETATE KINASE"/>
    <property type="match status" value="1"/>
</dbReference>
<dbReference type="GO" id="GO:0005829">
    <property type="term" value="C:cytosol"/>
    <property type="evidence" value="ECO:0007669"/>
    <property type="project" value="TreeGrafter"/>
</dbReference>
<dbReference type="PRINTS" id="PR00471">
    <property type="entry name" value="ACETATEKNASE"/>
</dbReference>
<keyword evidence="12" id="KW-1185">Reference proteome</keyword>
<dbReference type="GO" id="GO:0000287">
    <property type="term" value="F:magnesium ion binding"/>
    <property type="evidence" value="ECO:0007669"/>
    <property type="project" value="UniProtKB-UniRule"/>
</dbReference>
<evidence type="ECO:0000256" key="7">
    <source>
        <dbReference type="ARBA" id="ARBA00022840"/>
    </source>
</evidence>
<sequence>MDEGFQKVTSLALILNSGSSSLKFAVYTPDEQLCLAGKLTRIGLPNGQFQVTDQSNQTHVSQHDLPDHATALTTLFNWLSTQTNVKLSAVGHRLVHGGSHRTPQRVTPELLTDLRLLIPLAPDHLPAEISLIETVSQLYPDLPQVVCFDTSFHRTMPDTATRLPLPRQLADEGLIRYGFHGLSYEYVVNQLAKEAGPVAAQGRVLIAHLGNGASMAAVYQGKSLDTTMGFTPTGGLMMGTRTGDLDPGVLLYLIRNRQMDASTLSHLLNDESGLQGVSGISSDMQELLQQESHNQAAAQAIDLFCYLARKQLGAMATVLNGVDTLIFTGGIGENAPAIRARICDQLDFLGIKINPERNTSSAAIISPEGHTPIVRVIPTNEEIIIARYTWQLLSLTNPTSLNSSLP</sequence>
<evidence type="ECO:0000256" key="1">
    <source>
        <dbReference type="ARBA" id="ARBA00008748"/>
    </source>
</evidence>
<comment type="caution">
    <text evidence="9">Lacks conserved residue(s) required for the propagation of feature annotation.</text>
</comment>
<dbReference type="InterPro" id="IPR000890">
    <property type="entry name" value="Aliphatic_acid_kin_short-chain"/>
</dbReference>
<dbReference type="GO" id="GO:0005524">
    <property type="term" value="F:ATP binding"/>
    <property type="evidence" value="ECO:0007669"/>
    <property type="project" value="UniProtKB-KW"/>
</dbReference>
<evidence type="ECO:0000256" key="2">
    <source>
        <dbReference type="ARBA" id="ARBA00022490"/>
    </source>
</evidence>
<evidence type="ECO:0000313" key="12">
    <source>
        <dbReference type="Proteomes" id="UP000515369"/>
    </source>
</evidence>
<feature type="binding site" evidence="9">
    <location>
        <position position="93"/>
    </location>
    <ligand>
        <name>substrate</name>
    </ligand>
</feature>
<comment type="catalytic activity">
    <reaction evidence="9">
        <text>acetate + ATP = acetyl phosphate + ADP</text>
        <dbReference type="Rhea" id="RHEA:11352"/>
        <dbReference type="ChEBI" id="CHEBI:22191"/>
        <dbReference type="ChEBI" id="CHEBI:30089"/>
        <dbReference type="ChEBI" id="CHEBI:30616"/>
        <dbReference type="ChEBI" id="CHEBI:456216"/>
        <dbReference type="EC" id="2.7.2.1"/>
    </reaction>
</comment>
<dbReference type="InterPro" id="IPR023865">
    <property type="entry name" value="Aliphatic_acid_kinase_CS"/>
</dbReference>
<dbReference type="PROSITE" id="PS01075">
    <property type="entry name" value="ACETATE_KINASE_1"/>
    <property type="match status" value="1"/>
</dbReference>
<feature type="binding site" evidence="9">
    <location>
        <position position="381"/>
    </location>
    <ligand>
        <name>Mg(2+)</name>
        <dbReference type="ChEBI" id="CHEBI:18420"/>
    </ligand>
</feature>
<dbReference type="SUPFAM" id="SSF53067">
    <property type="entry name" value="Actin-like ATPase domain"/>
    <property type="match status" value="2"/>
</dbReference>
<keyword evidence="2 9" id="KW-0963">Cytoplasm</keyword>
<dbReference type="GO" id="GO:0006083">
    <property type="term" value="P:acetate metabolic process"/>
    <property type="evidence" value="ECO:0007669"/>
    <property type="project" value="TreeGrafter"/>
</dbReference>
<gene>
    <name evidence="9" type="primary">ackA</name>
    <name evidence="11" type="ORF">H3H32_24065</name>
</gene>
<dbReference type="NCBIfam" id="TIGR00016">
    <property type="entry name" value="ackA"/>
    <property type="match status" value="1"/>
</dbReference>
<protein>
    <recommendedName>
        <fullName evidence="9">Acetate kinase</fullName>
        <ecNumber evidence="9">2.7.2.1</ecNumber>
    </recommendedName>
    <alternativeName>
        <fullName evidence="9">Acetokinase</fullName>
    </alternativeName>
</protein>
<reference evidence="11 12" key="1">
    <citation type="submission" date="2020-07" db="EMBL/GenBank/DDBJ databases">
        <title>Spirosoma foliorum sp. nov., isolated from the leaves on the Nejang mountain Korea, Republic of.</title>
        <authorList>
            <person name="Ho H."/>
            <person name="Lee Y.-J."/>
            <person name="Nurcahyanto D.-A."/>
            <person name="Kim S.-G."/>
        </authorList>
    </citation>
    <scope>NUCLEOTIDE SEQUENCE [LARGE SCALE GENOMIC DNA]</scope>
    <source>
        <strain evidence="11 12">PL0136</strain>
    </source>
</reference>
<keyword evidence="5 9" id="KW-0547">Nucleotide-binding</keyword>
<dbReference type="HAMAP" id="MF_00020">
    <property type="entry name" value="Acetate_kinase"/>
    <property type="match status" value="1"/>
</dbReference>
<comment type="pathway">
    <text evidence="9">Metabolic intermediate biosynthesis; acetyl-CoA biosynthesis; acetyl-CoA from acetate: step 1/2.</text>
</comment>
<dbReference type="KEGG" id="sfol:H3H32_24065"/>
<comment type="function">
    <text evidence="9">Catalyzes the formation of acetyl phosphate from acetate and ATP. Can also catalyze the reverse reaction.</text>
</comment>
<evidence type="ECO:0000256" key="6">
    <source>
        <dbReference type="ARBA" id="ARBA00022777"/>
    </source>
</evidence>
<dbReference type="Gene3D" id="3.30.420.40">
    <property type="match status" value="2"/>
</dbReference>
<dbReference type="InterPro" id="IPR043129">
    <property type="entry name" value="ATPase_NBD"/>
</dbReference>
<name>A0A7G5H7I2_9BACT</name>
<comment type="similarity">
    <text evidence="1 9 10">Belongs to the acetokinase family.</text>
</comment>
<evidence type="ECO:0000256" key="10">
    <source>
        <dbReference type="RuleBase" id="RU003835"/>
    </source>
</evidence>
<keyword evidence="7 9" id="KW-0067">ATP-binding</keyword>
<evidence type="ECO:0000256" key="3">
    <source>
        <dbReference type="ARBA" id="ARBA00022679"/>
    </source>
</evidence>
<feature type="binding site" evidence="9">
    <location>
        <position position="23"/>
    </location>
    <ligand>
        <name>ATP</name>
        <dbReference type="ChEBI" id="CHEBI:30616"/>
    </ligand>
</feature>
<accession>A0A7G5H7I2</accession>
<comment type="cofactor">
    <cofactor evidence="9">
        <name>Mg(2+)</name>
        <dbReference type="ChEBI" id="CHEBI:18420"/>
    </cofactor>
    <cofactor evidence="9">
        <name>Mn(2+)</name>
        <dbReference type="ChEBI" id="CHEBI:29035"/>
    </cofactor>
    <text evidence="9">Mg(2+). Can also accept Mn(2+).</text>
</comment>
<keyword evidence="6 9" id="KW-0418">Kinase</keyword>
<dbReference type="GO" id="GO:0008776">
    <property type="term" value="F:acetate kinase activity"/>
    <property type="evidence" value="ECO:0007669"/>
    <property type="project" value="UniProtKB-UniRule"/>
</dbReference>
<keyword evidence="8 9" id="KW-0460">Magnesium</keyword>
<feature type="site" description="Transition state stabilizer" evidence="9">
    <location>
        <position position="241"/>
    </location>
</feature>
<feature type="binding site" evidence="9">
    <location>
        <begin position="208"/>
        <end position="212"/>
    </location>
    <ligand>
        <name>ATP</name>
        <dbReference type="ChEBI" id="CHEBI:30616"/>
    </ligand>
</feature>
<comment type="subunit">
    <text evidence="9">Homodimer.</text>
</comment>
<dbReference type="AlphaFoldDB" id="A0A7G5H7I2"/>
<evidence type="ECO:0000256" key="5">
    <source>
        <dbReference type="ARBA" id="ARBA00022741"/>
    </source>
</evidence>
<feature type="binding site" evidence="9">
    <location>
        <begin position="330"/>
        <end position="334"/>
    </location>
    <ligand>
        <name>ATP</name>
        <dbReference type="ChEBI" id="CHEBI:30616"/>
    </ligand>
</feature>
<evidence type="ECO:0000256" key="9">
    <source>
        <dbReference type="HAMAP-Rule" id="MF_00020"/>
    </source>
</evidence>
<evidence type="ECO:0000313" key="11">
    <source>
        <dbReference type="EMBL" id="QMW07074.1"/>
    </source>
</evidence>
<dbReference type="Proteomes" id="UP000515369">
    <property type="component" value="Chromosome"/>
</dbReference>
<feature type="site" description="Transition state stabilizer" evidence="9">
    <location>
        <position position="180"/>
    </location>
</feature>
<dbReference type="EMBL" id="CP059732">
    <property type="protein sequence ID" value="QMW07074.1"/>
    <property type="molecule type" value="Genomic_DNA"/>
</dbReference>
<organism evidence="11 12">
    <name type="scientific">Spirosoma foliorum</name>
    <dbReference type="NCBI Taxonomy" id="2710596"/>
    <lineage>
        <taxon>Bacteria</taxon>
        <taxon>Pseudomonadati</taxon>
        <taxon>Bacteroidota</taxon>
        <taxon>Cytophagia</taxon>
        <taxon>Cytophagales</taxon>
        <taxon>Cytophagaceae</taxon>
        <taxon>Spirosoma</taxon>
    </lineage>
</organism>
<dbReference type="PROSITE" id="PS01076">
    <property type="entry name" value="ACETATE_KINASE_2"/>
    <property type="match status" value="1"/>
</dbReference>
<dbReference type="PIRSF" id="PIRSF000722">
    <property type="entry name" value="Acetate_prop_kin"/>
    <property type="match status" value="1"/>
</dbReference>
<dbReference type="InterPro" id="IPR004372">
    <property type="entry name" value="Ac/propionate_kinase"/>
</dbReference>
<dbReference type="EC" id="2.7.2.1" evidence="9"/>
<dbReference type="UniPathway" id="UPA00340">
    <property type="reaction ID" value="UER00458"/>
</dbReference>
<proteinExistence type="inferred from homology"/>
<dbReference type="GO" id="GO:0006085">
    <property type="term" value="P:acetyl-CoA biosynthetic process"/>
    <property type="evidence" value="ECO:0007669"/>
    <property type="project" value="UniProtKB-UniRule"/>
</dbReference>
<keyword evidence="3 9" id="KW-0808">Transferase</keyword>
<dbReference type="Pfam" id="PF00871">
    <property type="entry name" value="Acetate_kinase"/>
    <property type="match status" value="1"/>
</dbReference>
<feature type="active site" description="Proton donor/acceptor" evidence="9">
    <location>
        <position position="149"/>
    </location>
</feature>
<evidence type="ECO:0000256" key="8">
    <source>
        <dbReference type="ARBA" id="ARBA00022842"/>
    </source>
</evidence>